<evidence type="ECO:0000256" key="1">
    <source>
        <dbReference type="SAM" id="MobiDB-lite"/>
    </source>
</evidence>
<dbReference type="AlphaFoldDB" id="A0A2G8TJW8"/>
<dbReference type="Proteomes" id="UP000230390">
    <property type="component" value="Unassembled WGS sequence"/>
</dbReference>
<name>A0A2G8TJW8_9BURK</name>
<organism evidence="2 3">
    <name type="scientific">Massilia eurypsychrophila</name>
    <dbReference type="NCBI Taxonomy" id="1485217"/>
    <lineage>
        <taxon>Bacteria</taxon>
        <taxon>Pseudomonadati</taxon>
        <taxon>Pseudomonadota</taxon>
        <taxon>Betaproteobacteria</taxon>
        <taxon>Burkholderiales</taxon>
        <taxon>Oxalobacteraceae</taxon>
        <taxon>Telluria group</taxon>
        <taxon>Massilia</taxon>
    </lineage>
</organism>
<evidence type="ECO:0000313" key="3">
    <source>
        <dbReference type="Proteomes" id="UP000230390"/>
    </source>
</evidence>
<accession>A0A2G8TJW8</accession>
<protein>
    <submittedName>
        <fullName evidence="2">Uncharacterized protein</fullName>
    </submittedName>
</protein>
<feature type="region of interest" description="Disordered" evidence="1">
    <location>
        <begin position="56"/>
        <end position="81"/>
    </location>
</feature>
<gene>
    <name evidence="2" type="ORF">CR105_07610</name>
</gene>
<proteinExistence type="predicted"/>
<keyword evidence="3" id="KW-1185">Reference proteome</keyword>
<sequence>MGGLHLSAAILVSIAGAGIAIIPASLQLQAETGISPQARVELVIQHHQRAATLALPATDDKSGSAAEGTAEITAAPRQPSP</sequence>
<dbReference type="EMBL" id="PDOC01000003">
    <property type="protein sequence ID" value="PIL45908.1"/>
    <property type="molecule type" value="Genomic_DNA"/>
</dbReference>
<reference evidence="2 3" key="1">
    <citation type="submission" date="2017-10" db="EMBL/GenBank/DDBJ databases">
        <title>Massilia psychrophilum sp. nov., a novel purple-pigmented bacterium isolated from Tianshan glacier, Xinjiang Municipality, China.</title>
        <authorList>
            <person name="Wang H."/>
        </authorList>
    </citation>
    <scope>NUCLEOTIDE SEQUENCE [LARGE SCALE GENOMIC DNA]</scope>
    <source>
        <strain evidence="2 3">JCM 30074</strain>
    </source>
</reference>
<comment type="caution">
    <text evidence="2">The sequence shown here is derived from an EMBL/GenBank/DDBJ whole genome shotgun (WGS) entry which is preliminary data.</text>
</comment>
<evidence type="ECO:0000313" key="2">
    <source>
        <dbReference type="EMBL" id="PIL45908.1"/>
    </source>
</evidence>